<name>A0A846YS83_9ACTN</name>
<dbReference type="Proteomes" id="UP000579250">
    <property type="component" value="Unassembled WGS sequence"/>
</dbReference>
<protein>
    <submittedName>
        <fullName evidence="1">Uncharacterized protein</fullName>
    </submittedName>
</protein>
<sequence>MAETRRRHLAALAREVEARGLAWRFAGPGESLLAVYGPRTGRRLMVVATPAGEGWSYLWPDGGIADVADVAAAADELTRLLT</sequence>
<organism evidence="1 2">
    <name type="scientific">Actinomadura latina</name>
    <dbReference type="NCBI Taxonomy" id="163603"/>
    <lineage>
        <taxon>Bacteria</taxon>
        <taxon>Bacillati</taxon>
        <taxon>Actinomycetota</taxon>
        <taxon>Actinomycetes</taxon>
        <taxon>Streptosporangiales</taxon>
        <taxon>Thermomonosporaceae</taxon>
        <taxon>Actinomadura</taxon>
    </lineage>
</organism>
<accession>A0A846YS83</accession>
<comment type="caution">
    <text evidence="1">The sequence shown here is derived from an EMBL/GenBank/DDBJ whole genome shotgun (WGS) entry which is preliminary data.</text>
</comment>
<keyword evidence="2" id="KW-1185">Reference proteome</keyword>
<reference evidence="1 2" key="1">
    <citation type="submission" date="2020-04" db="EMBL/GenBank/DDBJ databases">
        <title>MicrobeNet Type strains.</title>
        <authorList>
            <person name="Nicholson A.C."/>
        </authorList>
    </citation>
    <scope>NUCLEOTIDE SEQUENCE [LARGE SCALE GENOMIC DNA]</scope>
    <source>
        <strain evidence="1 2">ATCC BAA-277</strain>
    </source>
</reference>
<dbReference type="AlphaFoldDB" id="A0A846YS83"/>
<gene>
    <name evidence="1" type="ORF">HGB48_08040</name>
</gene>
<proteinExistence type="predicted"/>
<evidence type="ECO:0000313" key="1">
    <source>
        <dbReference type="EMBL" id="NKZ03700.1"/>
    </source>
</evidence>
<dbReference type="EMBL" id="JAAXPI010000007">
    <property type="protein sequence ID" value="NKZ03700.1"/>
    <property type="molecule type" value="Genomic_DNA"/>
</dbReference>
<evidence type="ECO:0000313" key="2">
    <source>
        <dbReference type="Proteomes" id="UP000579250"/>
    </source>
</evidence>